<evidence type="ECO:0000256" key="1">
    <source>
        <dbReference type="SAM" id="MobiDB-lite"/>
    </source>
</evidence>
<reference evidence="2" key="1">
    <citation type="journal article" date="2019" name="bioRxiv">
        <title>The Genome of the Zebra Mussel, Dreissena polymorpha: A Resource for Invasive Species Research.</title>
        <authorList>
            <person name="McCartney M.A."/>
            <person name="Auch B."/>
            <person name="Kono T."/>
            <person name="Mallez S."/>
            <person name="Zhang Y."/>
            <person name="Obille A."/>
            <person name="Becker A."/>
            <person name="Abrahante J.E."/>
            <person name="Garbe J."/>
            <person name="Badalamenti J.P."/>
            <person name="Herman A."/>
            <person name="Mangelson H."/>
            <person name="Liachko I."/>
            <person name="Sullivan S."/>
            <person name="Sone E.D."/>
            <person name="Koren S."/>
            <person name="Silverstein K.A.T."/>
            <person name="Beckman K.B."/>
            <person name="Gohl D.M."/>
        </authorList>
    </citation>
    <scope>NUCLEOTIDE SEQUENCE</scope>
    <source>
        <strain evidence="2">Duluth1</strain>
        <tissue evidence="2">Whole animal</tissue>
    </source>
</reference>
<dbReference type="EMBL" id="JAIWYP010000016">
    <property type="protein sequence ID" value="KAH3697103.1"/>
    <property type="molecule type" value="Genomic_DNA"/>
</dbReference>
<dbReference type="Proteomes" id="UP000828390">
    <property type="component" value="Unassembled WGS sequence"/>
</dbReference>
<feature type="region of interest" description="Disordered" evidence="1">
    <location>
        <begin position="1"/>
        <end position="25"/>
    </location>
</feature>
<organism evidence="2 3">
    <name type="scientific">Dreissena polymorpha</name>
    <name type="common">Zebra mussel</name>
    <name type="synonym">Mytilus polymorpha</name>
    <dbReference type="NCBI Taxonomy" id="45954"/>
    <lineage>
        <taxon>Eukaryota</taxon>
        <taxon>Metazoa</taxon>
        <taxon>Spiralia</taxon>
        <taxon>Lophotrochozoa</taxon>
        <taxon>Mollusca</taxon>
        <taxon>Bivalvia</taxon>
        <taxon>Autobranchia</taxon>
        <taxon>Heteroconchia</taxon>
        <taxon>Euheterodonta</taxon>
        <taxon>Imparidentia</taxon>
        <taxon>Neoheterodontei</taxon>
        <taxon>Myida</taxon>
        <taxon>Dreissenoidea</taxon>
        <taxon>Dreissenidae</taxon>
        <taxon>Dreissena</taxon>
    </lineage>
</organism>
<dbReference type="AlphaFoldDB" id="A0A9D4BL12"/>
<reference evidence="2" key="2">
    <citation type="submission" date="2020-11" db="EMBL/GenBank/DDBJ databases">
        <authorList>
            <person name="McCartney M.A."/>
            <person name="Auch B."/>
            <person name="Kono T."/>
            <person name="Mallez S."/>
            <person name="Becker A."/>
            <person name="Gohl D.M."/>
            <person name="Silverstein K.A.T."/>
            <person name="Koren S."/>
            <person name="Bechman K.B."/>
            <person name="Herman A."/>
            <person name="Abrahante J.E."/>
            <person name="Garbe J."/>
        </authorList>
    </citation>
    <scope>NUCLEOTIDE SEQUENCE</scope>
    <source>
        <strain evidence="2">Duluth1</strain>
        <tissue evidence="2">Whole animal</tissue>
    </source>
</reference>
<protein>
    <submittedName>
        <fullName evidence="2">Uncharacterized protein</fullName>
    </submittedName>
</protein>
<evidence type="ECO:0000313" key="3">
    <source>
        <dbReference type="Proteomes" id="UP000828390"/>
    </source>
</evidence>
<sequence>MLKLAQTDQRTDQRTDQQTGQKQYVPHYYTEKKASEKHDQKLEIEHCKTALRANSYPEWMFTIPKKKDKTLSDKSTNKNQKINIGMPYINGTSEALHCTEHSRNMGSTGSIDHINQLEKN</sequence>
<name>A0A9D4BL12_DREPO</name>
<accession>A0A9D4BL12</accession>
<evidence type="ECO:0000313" key="2">
    <source>
        <dbReference type="EMBL" id="KAH3697103.1"/>
    </source>
</evidence>
<proteinExistence type="predicted"/>
<gene>
    <name evidence="2" type="ORF">DPMN_084590</name>
</gene>
<keyword evidence="3" id="KW-1185">Reference proteome</keyword>
<comment type="caution">
    <text evidence="2">The sequence shown here is derived from an EMBL/GenBank/DDBJ whole genome shotgun (WGS) entry which is preliminary data.</text>
</comment>